<reference evidence="1" key="1">
    <citation type="submission" date="2023-07" db="EMBL/GenBank/DDBJ databases">
        <title>Chromosome-level genome assembly of Artemia franciscana.</title>
        <authorList>
            <person name="Jo E."/>
        </authorList>
    </citation>
    <scope>NUCLEOTIDE SEQUENCE</scope>
    <source>
        <tissue evidence="1">Whole body</tissue>
    </source>
</reference>
<keyword evidence="2" id="KW-1185">Reference proteome</keyword>
<name>A0AA88LA41_ARTSF</name>
<comment type="caution">
    <text evidence="1">The sequence shown here is derived from an EMBL/GenBank/DDBJ whole genome shotgun (WGS) entry which is preliminary data.</text>
</comment>
<protein>
    <submittedName>
        <fullName evidence="1">Uncharacterized protein</fullName>
    </submittedName>
</protein>
<sequence>MTLPTPGPILPAPEMALPAPGPTLSPTLAALGLILPSTKPPLSITEPMAPQLNQPTPQPSLTVTGNKTQKYVKINPTAPLAKEKKKQRFFWKVCPNCHRSFENLEKHLLLKRGASGKKPNGDSYTKAEAKDIHEKAKDELEERARDKSYFSTSELKAALITSKILRAFSRALTEMTGVYFDNRDVRDCAIQIHEAEPGAPTVSIRHEIPVVPPSDPEPSVLAMPERDFFSGEPLMGPSRLHKKV</sequence>
<evidence type="ECO:0000313" key="1">
    <source>
        <dbReference type="EMBL" id="KAK2713805.1"/>
    </source>
</evidence>
<gene>
    <name evidence="1" type="ORF">QYM36_009629</name>
</gene>
<dbReference type="AlphaFoldDB" id="A0AA88LA41"/>
<dbReference type="Proteomes" id="UP001187531">
    <property type="component" value="Unassembled WGS sequence"/>
</dbReference>
<evidence type="ECO:0000313" key="2">
    <source>
        <dbReference type="Proteomes" id="UP001187531"/>
    </source>
</evidence>
<dbReference type="EMBL" id="JAVRJZ010000014">
    <property type="protein sequence ID" value="KAK2713805.1"/>
    <property type="molecule type" value="Genomic_DNA"/>
</dbReference>
<proteinExistence type="predicted"/>
<organism evidence="1 2">
    <name type="scientific">Artemia franciscana</name>
    <name type="common">Brine shrimp</name>
    <name type="synonym">Artemia sanfranciscana</name>
    <dbReference type="NCBI Taxonomy" id="6661"/>
    <lineage>
        <taxon>Eukaryota</taxon>
        <taxon>Metazoa</taxon>
        <taxon>Ecdysozoa</taxon>
        <taxon>Arthropoda</taxon>
        <taxon>Crustacea</taxon>
        <taxon>Branchiopoda</taxon>
        <taxon>Anostraca</taxon>
        <taxon>Artemiidae</taxon>
        <taxon>Artemia</taxon>
    </lineage>
</organism>
<accession>A0AA88LA41</accession>